<reference evidence="4 5" key="2">
    <citation type="journal article" date="2013" name="Genome Biol. Evol.">
        <title>Genome sequencing of Giardia lamblia genotypes A2 and B isolates (DH and GS) and comparative analysis with the genomes of genotypes A1 and E (WB and Pig).</title>
        <authorList>
            <person name="Adam R.D."/>
            <person name="Dahlstrom E.W."/>
            <person name="Martens C.A."/>
            <person name="Bruno D.P."/>
            <person name="Barbian K.D."/>
            <person name="Ricklefs S.M."/>
            <person name="Hernandez M.M."/>
            <person name="Narla N.P."/>
            <person name="Patel R.B."/>
            <person name="Porcella S.F."/>
            <person name="Nash T.E."/>
        </authorList>
    </citation>
    <scope>NUCLEOTIDE SEQUENCE [LARGE SCALE GENOMIC DNA]</scope>
    <source>
        <strain evidence="4 5">GS</strain>
    </source>
</reference>
<gene>
    <name evidence="4" type="ORF">GSB_150337</name>
</gene>
<dbReference type="SMART" id="SM00248">
    <property type="entry name" value="ANK"/>
    <property type="match status" value="7"/>
</dbReference>
<dbReference type="PROSITE" id="PS50297">
    <property type="entry name" value="ANK_REP_REGION"/>
    <property type="match status" value="1"/>
</dbReference>
<protein>
    <submittedName>
        <fullName evidence="4">Ankyrin repeat protein</fullName>
    </submittedName>
</protein>
<dbReference type="InterPro" id="IPR002110">
    <property type="entry name" value="Ankyrin_rpt"/>
</dbReference>
<feature type="region of interest" description="Disordered" evidence="2">
    <location>
        <begin position="323"/>
        <end position="353"/>
    </location>
</feature>
<feature type="non-terminal residue" evidence="4">
    <location>
        <position position="1"/>
    </location>
</feature>
<keyword evidence="1" id="KW-0040">ANK repeat</keyword>
<proteinExistence type="predicted"/>
<feature type="compositionally biased region" description="Acidic residues" evidence="2">
    <location>
        <begin position="334"/>
        <end position="353"/>
    </location>
</feature>
<dbReference type="PROSITE" id="PS50011">
    <property type="entry name" value="PROTEIN_KINASE_DOM"/>
    <property type="match status" value="1"/>
</dbReference>
<name>V6TQB7_GIAIN</name>
<dbReference type="Pfam" id="PF12796">
    <property type="entry name" value="Ank_2"/>
    <property type="match status" value="3"/>
</dbReference>
<dbReference type="VEuPathDB" id="GiardiaDB:GL50581_1990"/>
<dbReference type="EMBL" id="AHHH01000203">
    <property type="protein sequence ID" value="ESU40557.1"/>
    <property type="molecule type" value="Genomic_DNA"/>
</dbReference>
<evidence type="ECO:0000259" key="3">
    <source>
        <dbReference type="PROSITE" id="PS50011"/>
    </source>
</evidence>
<dbReference type="VEuPathDB" id="GiardiaDB:DHA2_154112"/>
<dbReference type="GO" id="GO:0004672">
    <property type="term" value="F:protein kinase activity"/>
    <property type="evidence" value="ECO:0007669"/>
    <property type="project" value="InterPro"/>
</dbReference>
<dbReference type="CDD" id="cd00180">
    <property type="entry name" value="PKc"/>
    <property type="match status" value="1"/>
</dbReference>
<dbReference type="InterPro" id="IPR011009">
    <property type="entry name" value="Kinase-like_dom_sf"/>
</dbReference>
<comment type="caution">
    <text evidence="4">The sequence shown here is derived from an EMBL/GenBank/DDBJ whole genome shotgun (WGS) entry which is preliminary data.</text>
</comment>
<dbReference type="OrthoDB" id="194358at2759"/>
<feature type="repeat" description="ANK" evidence="1">
    <location>
        <begin position="485"/>
        <end position="506"/>
    </location>
</feature>
<dbReference type="AlphaFoldDB" id="V6TQB7"/>
<feature type="repeat" description="ANK" evidence="1">
    <location>
        <begin position="454"/>
        <end position="486"/>
    </location>
</feature>
<dbReference type="GO" id="GO:0005524">
    <property type="term" value="F:ATP binding"/>
    <property type="evidence" value="ECO:0007669"/>
    <property type="project" value="InterPro"/>
</dbReference>
<reference evidence="5" key="1">
    <citation type="submission" date="2012-02" db="EMBL/GenBank/DDBJ databases">
        <title>Genome sequencing of Giardia lamblia Genotypes A2 and B isolates (DH and GS) and comparative analysis with the genomes of Genotypes A1 and E (WB and Pig).</title>
        <authorList>
            <person name="Adam R."/>
            <person name="Dahlstrom E."/>
            <person name="Martens C."/>
            <person name="Bruno D."/>
            <person name="Barbian K."/>
            <person name="Porcella S.F."/>
            <person name="Nash T."/>
        </authorList>
    </citation>
    <scope>NUCLEOTIDE SEQUENCE</scope>
    <source>
        <strain evidence="5">GS</strain>
    </source>
</reference>
<evidence type="ECO:0000256" key="1">
    <source>
        <dbReference type="PROSITE-ProRule" id="PRU00023"/>
    </source>
</evidence>
<dbReference type="VEuPathDB" id="GiardiaDB:QR46_4699"/>
<organism evidence="4 5">
    <name type="scientific">Giardia intestinalis</name>
    <name type="common">Giardia lamblia</name>
    <dbReference type="NCBI Taxonomy" id="5741"/>
    <lineage>
        <taxon>Eukaryota</taxon>
        <taxon>Metamonada</taxon>
        <taxon>Diplomonadida</taxon>
        <taxon>Hexamitidae</taxon>
        <taxon>Giardiinae</taxon>
        <taxon>Giardia</taxon>
    </lineage>
</organism>
<dbReference type="Proteomes" id="UP000018040">
    <property type="component" value="Unassembled WGS sequence"/>
</dbReference>
<dbReference type="Pfam" id="PF00069">
    <property type="entry name" value="Pkinase"/>
    <property type="match status" value="1"/>
</dbReference>
<dbReference type="SUPFAM" id="SSF56112">
    <property type="entry name" value="Protein kinase-like (PK-like)"/>
    <property type="match status" value="1"/>
</dbReference>
<feature type="domain" description="Protein kinase" evidence="3">
    <location>
        <begin position="1"/>
        <end position="263"/>
    </location>
</feature>
<dbReference type="VEuPathDB" id="GiardiaDB:GL50803_0061578"/>
<evidence type="ECO:0000256" key="2">
    <source>
        <dbReference type="SAM" id="MobiDB-lite"/>
    </source>
</evidence>
<dbReference type="InterPro" id="IPR036770">
    <property type="entry name" value="Ankyrin_rpt-contain_sf"/>
</dbReference>
<dbReference type="PANTHER" id="PTHR24120">
    <property type="entry name" value="GH07239P"/>
    <property type="match status" value="1"/>
</dbReference>
<dbReference type="PANTHER" id="PTHR24120:SF4">
    <property type="entry name" value="GH07239P"/>
    <property type="match status" value="1"/>
</dbReference>
<dbReference type="InterPro" id="IPR000719">
    <property type="entry name" value="Prot_kinase_dom"/>
</dbReference>
<dbReference type="PROSITE" id="PS50088">
    <property type="entry name" value="ANK_REPEAT"/>
    <property type="match status" value="2"/>
</dbReference>
<dbReference type="SUPFAM" id="SSF48403">
    <property type="entry name" value="Ankyrin repeat"/>
    <property type="match status" value="1"/>
</dbReference>
<accession>V6TQB7</accession>
<dbReference type="Gene3D" id="1.25.40.20">
    <property type="entry name" value="Ankyrin repeat-containing domain"/>
    <property type="match status" value="4"/>
</dbReference>
<dbReference type="Gene3D" id="1.10.510.10">
    <property type="entry name" value="Transferase(Phosphotransferase) domain 1"/>
    <property type="match status" value="1"/>
</dbReference>
<evidence type="ECO:0000313" key="4">
    <source>
        <dbReference type="EMBL" id="ESU40557.1"/>
    </source>
</evidence>
<sequence length="630" mass="68925">KLYECEDRPLSRDASGVFYSLKDFPDLTVKEVQLSSPNANFAELIEPNLKSVDRSPRPGILRYRQVVKDRHSALLFMKRHDVSLERFIAGHREASRPVPKEQIFSILRQLVDALARLHDPAKLGADDASLPSAVHRGLEPAGILISEPDKHVAIADAGLCGGALSGGACSAYTAPETLLEGRAAPASDVWALGVIIYELATLQTPDFLGGQNPGDVFVDGWRPDLSSVEDSYVRAILRKIFVPSPEKRPTARELASLLQGPTTSADKQGPQDAALEAALSTANRRLLGLKELLDYKFPEIDTFEDKIAEFARDFNKEWLEMETANTTDMSDMTDTTDEPEEPEEESLVEEDDSTELMRAADRNDVAEARSLVPLQGGVQMTGRTFIDEFEMRKGTALMRAAAHGHAGIVQLLMEKESGMKDRGGWTALMWAARTGRADCVRLLLGKESSMRCRSGGTALMIAAARGHADCAKLLLAEEGGMSDDDGETALMFAATHGHIECIKLLLGQEGGMQDCNGWTALMRVAERGYSECVRLLVEKEGGMEDNNKETALMRATMRGHTECVKLLLEKEVGMQNKSGATALVLAVKTGRIKCVKLLMEEKNLKTNKGRAALDIAKIWGYRAIISLLAE</sequence>
<evidence type="ECO:0000313" key="5">
    <source>
        <dbReference type="Proteomes" id="UP000018040"/>
    </source>
</evidence>